<name>S2JXA1_MUCC1</name>
<evidence type="ECO:0000256" key="1">
    <source>
        <dbReference type="SAM" id="MobiDB-lite"/>
    </source>
</evidence>
<feature type="region of interest" description="Disordered" evidence="1">
    <location>
        <begin position="75"/>
        <end position="108"/>
    </location>
</feature>
<dbReference type="Proteomes" id="UP000014254">
    <property type="component" value="Unassembled WGS sequence"/>
</dbReference>
<evidence type="ECO:0000313" key="3">
    <source>
        <dbReference type="Proteomes" id="UP000014254"/>
    </source>
</evidence>
<dbReference type="OrthoDB" id="2286412at2759"/>
<proteinExistence type="predicted"/>
<dbReference type="EMBL" id="KE124038">
    <property type="protein sequence ID" value="EPB84460.1"/>
    <property type="molecule type" value="Genomic_DNA"/>
</dbReference>
<sequence length="464" mass="53385">MSSISSETQAKKNLEKKYTDAFKTVFPNRQRITGKSIDVGILYAEARAERKTLMEGYKTLEAGVSEARSAILNNLNANTNESRSEVDEVDDADKENEEDIDDDHDYASNGYNITQGFREFTTISRNLAKSQGLFVNGNLQQLLEMFVPTQTTRFPRPNRLQDSGSGGYNFVDCGSMTFRFHSSRPDDTTRDFPYGTVPKDSVDKLPEEPLLNHETKEIELITKYLDPLLNGMLNNHDKNHSFMCMFFFKTNTQGTGTDDERPDAEMFFLKQRTADYTVGYCEVKINESNSNSLDIHYDMLHLTKFGKNICDEENLESALIVMVVGFKLVFYMIVLCNSNSYTMFEIYSIDVPQSFNSLPILMTSIHKIKQIIHMYQSHCVKRPPESPKRRRNTIRVQCPYIIKIVYSKKAVENEKWRLCKQDEDLNEDKHNHPLDMNQTLVLPLAKRSLFGSETIAIVHQILHY</sequence>
<organism evidence="2 3">
    <name type="scientific">Mucor circinelloides f. circinelloides (strain 1006PhL)</name>
    <name type="common">Mucormycosis agent</name>
    <name type="synonym">Calyptromyces circinelloides</name>
    <dbReference type="NCBI Taxonomy" id="1220926"/>
    <lineage>
        <taxon>Eukaryota</taxon>
        <taxon>Fungi</taxon>
        <taxon>Fungi incertae sedis</taxon>
        <taxon>Mucoromycota</taxon>
        <taxon>Mucoromycotina</taxon>
        <taxon>Mucoromycetes</taxon>
        <taxon>Mucorales</taxon>
        <taxon>Mucorineae</taxon>
        <taxon>Mucoraceae</taxon>
        <taxon>Mucor</taxon>
    </lineage>
</organism>
<protein>
    <submittedName>
        <fullName evidence="2">Uncharacterized protein</fullName>
    </submittedName>
</protein>
<dbReference type="InParanoid" id="S2JXA1"/>
<feature type="compositionally biased region" description="Acidic residues" evidence="1">
    <location>
        <begin position="87"/>
        <end position="104"/>
    </location>
</feature>
<dbReference type="VEuPathDB" id="FungiDB:HMPREF1544_08764"/>
<reference evidence="3" key="1">
    <citation type="submission" date="2013-05" db="EMBL/GenBank/DDBJ databases">
        <title>The Genome sequence of Mucor circinelloides f. circinelloides 1006PhL.</title>
        <authorList>
            <consortium name="The Broad Institute Genomics Platform"/>
            <person name="Cuomo C."/>
            <person name="Earl A."/>
            <person name="Findley K."/>
            <person name="Lee S.C."/>
            <person name="Walker B."/>
            <person name="Young S."/>
            <person name="Zeng Q."/>
            <person name="Gargeya S."/>
            <person name="Fitzgerald M."/>
            <person name="Haas B."/>
            <person name="Abouelleil A."/>
            <person name="Allen A.W."/>
            <person name="Alvarado L."/>
            <person name="Arachchi H.M."/>
            <person name="Berlin A.M."/>
            <person name="Chapman S.B."/>
            <person name="Gainer-Dewar J."/>
            <person name="Goldberg J."/>
            <person name="Griggs A."/>
            <person name="Gujja S."/>
            <person name="Hansen M."/>
            <person name="Howarth C."/>
            <person name="Imamovic A."/>
            <person name="Ireland A."/>
            <person name="Larimer J."/>
            <person name="McCowan C."/>
            <person name="Murphy C."/>
            <person name="Pearson M."/>
            <person name="Poon T.W."/>
            <person name="Priest M."/>
            <person name="Roberts A."/>
            <person name="Saif S."/>
            <person name="Shea T."/>
            <person name="Sisk P."/>
            <person name="Sykes S."/>
            <person name="Wortman J."/>
            <person name="Nusbaum C."/>
            <person name="Birren B."/>
        </authorList>
    </citation>
    <scope>NUCLEOTIDE SEQUENCE [LARGE SCALE GENOMIC DNA]</scope>
    <source>
        <strain evidence="3">1006PhL</strain>
    </source>
</reference>
<accession>S2JXA1</accession>
<gene>
    <name evidence="2" type="ORF">HMPREF1544_08764</name>
</gene>
<keyword evidence="3" id="KW-1185">Reference proteome</keyword>
<evidence type="ECO:0000313" key="2">
    <source>
        <dbReference type="EMBL" id="EPB84460.1"/>
    </source>
</evidence>
<dbReference type="AlphaFoldDB" id="S2JXA1"/>